<proteinExistence type="evidence at transcript level"/>
<feature type="compositionally biased region" description="Low complexity" evidence="1">
    <location>
        <begin position="446"/>
        <end position="461"/>
    </location>
</feature>
<protein>
    <submittedName>
        <fullName evidence="2">Naked cuticle protein</fullName>
    </submittedName>
</protein>
<sequence length="542" mass="62123">MGLSCSKQGYIQDFHELQESRLGPEGESFPIDYLKTKDKNQAADLTTQQLQQQLTVLLQDEKLAKRLSASLCLSGISNCQERVLYGKDEKSLPKDILVDLPPEGKVCNEQDFVELPPSDIHKNKLKIINGPVLDESTVVHLPPEESVNKGDFVKNENNRTKGETSSIAARCDVTCVTDNDVIEIQLNQSEEEDEDQWMYKWYDFHENGIVSKQDVNRLMDSICNVVTNSLTSDHQKHNNMQSRDRKSSSRDRKSSLTAPNNLKVHLEISQRRRRKSANQNEQYVHTREPLYDVDKIQTKRKAYNKYCAARKYNDLIFPPPNSEEAEKVSTYIEEKILKHRRFNVSSDAKPSRTSYRDIKQNSKKTTCSRCTKSHDLNEHSRRKHHHHHISESDTHTHPPRRRSEREKRYHNAGVLVTTQPLVHVPATRDSTACHRVVKRDGSCDISTSDPSLSPSSISGSETPFSCDEVFTQHRCSEKESSDSNSNESSLRFNHSCSCNRKLKLQCCENIYHARRCHRKSDSALPTTTSTTNTKERCSKVRQ</sequence>
<feature type="region of interest" description="Disordered" evidence="1">
    <location>
        <begin position="344"/>
        <end position="406"/>
    </location>
</feature>
<reference evidence="2" key="1">
    <citation type="journal article" date="2014" name="PLoS Genet.">
        <title>Differential Responses to Wnt and PCP Disruption Predict Expression and Developmental Function of Conserved and Novel Genes in a Cnidarian.</title>
        <authorList>
            <person name="Lapebie P."/>
            <person name="Ruggiero A."/>
            <person name="Barreau C."/>
            <person name="Chevalier S."/>
            <person name="Chang P."/>
            <person name="Dru P."/>
            <person name="Houliston E."/>
            <person name="Momose T."/>
        </authorList>
    </citation>
    <scope>NUCLEOTIDE SEQUENCE</scope>
</reference>
<organism evidence="2">
    <name type="scientific">Clytia hemisphaerica</name>
    <dbReference type="NCBI Taxonomy" id="252671"/>
    <lineage>
        <taxon>Eukaryota</taxon>
        <taxon>Metazoa</taxon>
        <taxon>Cnidaria</taxon>
        <taxon>Hydrozoa</taxon>
        <taxon>Hydroidolina</taxon>
        <taxon>Leptothecata</taxon>
        <taxon>Obeliida</taxon>
        <taxon>Clytiidae</taxon>
        <taxon>Clytia</taxon>
    </lineage>
</organism>
<feature type="compositionally biased region" description="Polar residues" evidence="1">
    <location>
        <begin position="344"/>
        <end position="353"/>
    </location>
</feature>
<feature type="region of interest" description="Disordered" evidence="1">
    <location>
        <begin position="522"/>
        <end position="542"/>
    </location>
</feature>
<feature type="compositionally biased region" description="Basic and acidic residues" evidence="1">
    <location>
        <begin position="533"/>
        <end position="542"/>
    </location>
</feature>
<feature type="compositionally biased region" description="Basic and acidic residues" evidence="1">
    <location>
        <begin position="389"/>
        <end position="406"/>
    </location>
</feature>
<evidence type="ECO:0000256" key="1">
    <source>
        <dbReference type="SAM" id="MobiDB-lite"/>
    </source>
</evidence>
<evidence type="ECO:0000313" key="2">
    <source>
        <dbReference type="EMBL" id="JAC84923.1"/>
    </source>
</evidence>
<name>A0A069DLV1_9CNID</name>
<dbReference type="AlphaFoldDB" id="A0A069DLV1"/>
<feature type="region of interest" description="Disordered" evidence="1">
    <location>
        <begin position="230"/>
        <end position="261"/>
    </location>
</feature>
<feature type="region of interest" description="Disordered" evidence="1">
    <location>
        <begin position="441"/>
        <end position="461"/>
    </location>
</feature>
<feature type="non-terminal residue" evidence="2">
    <location>
        <position position="542"/>
    </location>
</feature>
<accession>A0A069DLV1</accession>
<dbReference type="EMBL" id="GBGP01000272">
    <property type="protein sequence ID" value="JAC84923.1"/>
    <property type="molecule type" value="mRNA"/>
</dbReference>
<feature type="compositionally biased region" description="Basic and acidic residues" evidence="1">
    <location>
        <begin position="242"/>
        <end position="254"/>
    </location>
</feature>